<dbReference type="PRINTS" id="PR00598">
    <property type="entry name" value="HTHMARR"/>
</dbReference>
<proteinExistence type="predicted"/>
<dbReference type="PANTHER" id="PTHR33164:SF99">
    <property type="entry name" value="MARR FAMILY REGULATORY PROTEIN"/>
    <property type="match status" value="1"/>
</dbReference>
<evidence type="ECO:0000313" key="3">
    <source>
        <dbReference type="Proteomes" id="UP000653730"/>
    </source>
</evidence>
<reference evidence="2 3" key="1">
    <citation type="submission" date="2020-09" db="EMBL/GenBank/DDBJ databases">
        <title>Sinomicrobium weinanense sp. nov., a halophilic bacteria isolated from saline-alkali soil.</title>
        <authorList>
            <person name="Wu P."/>
            <person name="Ren H."/>
            <person name="Mei Y."/>
            <person name="Liang Y."/>
            <person name="Chen Z."/>
        </authorList>
    </citation>
    <scope>NUCLEOTIDE SEQUENCE [LARGE SCALE GENOMIC DNA]</scope>
    <source>
        <strain evidence="2 3">FJxs</strain>
    </source>
</reference>
<name>A0A926Q3Y8_9FLAO</name>
<protein>
    <submittedName>
        <fullName evidence="2">MarR family transcriptional regulator</fullName>
    </submittedName>
</protein>
<evidence type="ECO:0000259" key="1">
    <source>
        <dbReference type="PROSITE" id="PS50995"/>
    </source>
</evidence>
<gene>
    <name evidence="2" type="ORF">IBL28_11070</name>
</gene>
<dbReference type="EMBL" id="JACVDC010000029">
    <property type="protein sequence ID" value="MBC9796511.1"/>
    <property type="molecule type" value="Genomic_DNA"/>
</dbReference>
<accession>A0A926Q3Y8</accession>
<comment type="caution">
    <text evidence="2">The sequence shown here is derived from an EMBL/GenBank/DDBJ whole genome shotgun (WGS) entry which is preliminary data.</text>
</comment>
<dbReference type="SUPFAM" id="SSF46785">
    <property type="entry name" value="Winged helix' DNA-binding domain"/>
    <property type="match status" value="1"/>
</dbReference>
<dbReference type="GO" id="GO:0003700">
    <property type="term" value="F:DNA-binding transcription factor activity"/>
    <property type="evidence" value="ECO:0007669"/>
    <property type="project" value="InterPro"/>
</dbReference>
<dbReference type="RefSeq" id="WP_187965657.1">
    <property type="nucleotide sequence ID" value="NZ_JACVDC010000029.1"/>
</dbReference>
<dbReference type="PANTHER" id="PTHR33164">
    <property type="entry name" value="TRANSCRIPTIONAL REGULATOR, MARR FAMILY"/>
    <property type="match status" value="1"/>
</dbReference>
<dbReference type="InterPro" id="IPR036390">
    <property type="entry name" value="WH_DNA-bd_sf"/>
</dbReference>
<dbReference type="SMART" id="SM00347">
    <property type="entry name" value="HTH_MARR"/>
    <property type="match status" value="1"/>
</dbReference>
<feature type="domain" description="HTH marR-type" evidence="1">
    <location>
        <begin position="15"/>
        <end position="149"/>
    </location>
</feature>
<dbReference type="Proteomes" id="UP000653730">
    <property type="component" value="Unassembled WGS sequence"/>
</dbReference>
<keyword evidence="3" id="KW-1185">Reference proteome</keyword>
<dbReference type="InterPro" id="IPR039422">
    <property type="entry name" value="MarR/SlyA-like"/>
</dbReference>
<sequence length="149" mass="17147">MRIEDIIKTEKMHSHSRTIINLMYTANEISSKTSEAIKPYDISLPQFNVLRILKGQKGNPANLQTIQERMVARTSNTTRIVDKLIDKGLVKRIQCPQNRRKVEIFITESGLELVDKVSVAVTRIEKQIIKDLSEKELETFNHTLDTLRS</sequence>
<dbReference type="AlphaFoldDB" id="A0A926Q3Y8"/>
<dbReference type="InterPro" id="IPR036388">
    <property type="entry name" value="WH-like_DNA-bd_sf"/>
</dbReference>
<dbReference type="Gene3D" id="1.10.10.10">
    <property type="entry name" value="Winged helix-like DNA-binding domain superfamily/Winged helix DNA-binding domain"/>
    <property type="match status" value="1"/>
</dbReference>
<dbReference type="GO" id="GO:0006950">
    <property type="term" value="P:response to stress"/>
    <property type="evidence" value="ECO:0007669"/>
    <property type="project" value="TreeGrafter"/>
</dbReference>
<dbReference type="Pfam" id="PF01047">
    <property type="entry name" value="MarR"/>
    <property type="match status" value="1"/>
</dbReference>
<evidence type="ECO:0000313" key="2">
    <source>
        <dbReference type="EMBL" id="MBC9796511.1"/>
    </source>
</evidence>
<dbReference type="InterPro" id="IPR000835">
    <property type="entry name" value="HTH_MarR-typ"/>
</dbReference>
<organism evidence="2 3">
    <name type="scientific">Sinomicrobium weinanense</name>
    <dbReference type="NCBI Taxonomy" id="2842200"/>
    <lineage>
        <taxon>Bacteria</taxon>
        <taxon>Pseudomonadati</taxon>
        <taxon>Bacteroidota</taxon>
        <taxon>Flavobacteriia</taxon>
        <taxon>Flavobacteriales</taxon>
        <taxon>Flavobacteriaceae</taxon>
        <taxon>Sinomicrobium</taxon>
    </lineage>
</organism>
<dbReference type="PROSITE" id="PS50995">
    <property type="entry name" value="HTH_MARR_2"/>
    <property type="match status" value="1"/>
</dbReference>